<sequence>MTAFSGERIRNLNQIMLHQNLIYIMQLVGINVIPDKVKLAILEDWIRSEYGGFTINEIKVAFKQMVANDFLDHYQNFSPAYFSQVMDRYKKKANEIRKMMPQERVEAIPNLTDLDIIDYSYQEYKLLENRTFDRLFNPLSVFTKLNNSGIKKWTKEDGAVAKKKLMEIITYKANKMDIISAKQYRDEWTEQWLKNQARAVAVALFFEDQIKQNKTTLK</sequence>
<accession>A0A6J5NB05</accession>
<name>A0A6J5NB05_9CAUD</name>
<proteinExistence type="predicted"/>
<organism evidence="1">
    <name type="scientific">uncultured Caudovirales phage</name>
    <dbReference type="NCBI Taxonomy" id="2100421"/>
    <lineage>
        <taxon>Viruses</taxon>
        <taxon>Duplodnaviria</taxon>
        <taxon>Heunggongvirae</taxon>
        <taxon>Uroviricota</taxon>
        <taxon>Caudoviricetes</taxon>
        <taxon>Peduoviridae</taxon>
        <taxon>Maltschvirus</taxon>
        <taxon>Maltschvirus maltsch</taxon>
    </lineage>
</organism>
<gene>
    <name evidence="1" type="ORF">UFOVP614_30</name>
</gene>
<evidence type="ECO:0000313" key="1">
    <source>
        <dbReference type="EMBL" id="CAB4152769.1"/>
    </source>
</evidence>
<reference evidence="1" key="1">
    <citation type="submission" date="2020-04" db="EMBL/GenBank/DDBJ databases">
        <authorList>
            <person name="Chiriac C."/>
            <person name="Salcher M."/>
            <person name="Ghai R."/>
            <person name="Kavagutti S V."/>
        </authorList>
    </citation>
    <scope>NUCLEOTIDE SEQUENCE</scope>
</reference>
<dbReference type="EMBL" id="LR796573">
    <property type="protein sequence ID" value="CAB4152769.1"/>
    <property type="molecule type" value="Genomic_DNA"/>
</dbReference>
<protein>
    <submittedName>
        <fullName evidence="1">Uncharacterized protein</fullName>
    </submittedName>
</protein>